<sequence>MGCSPYFAATGTHPILPLDIAEATYLLPPPTLTLSTTDLIAIRAIVLQKRHAHLSALHSRVMAARLDAARGDLVLVRNTAIEKALNHKMQARYIGPLVVVSRNKGGAYIICKLNGSVFDRPVAAFRVIPYFARKSLTLPDLDGFLDVSPERIQEMEVSDVSDPDSGDVDASSDIDVDVDDDQASIDSG</sequence>
<dbReference type="HOGENOM" id="CLU_000384_22_0_1"/>
<dbReference type="Proteomes" id="UP000054166">
    <property type="component" value="Unassembled WGS sequence"/>
</dbReference>
<reference evidence="3" key="2">
    <citation type="submission" date="2015-01" db="EMBL/GenBank/DDBJ databases">
        <title>Evolutionary Origins and Diversification of the Mycorrhizal Mutualists.</title>
        <authorList>
            <consortium name="DOE Joint Genome Institute"/>
            <consortium name="Mycorrhizal Genomics Consortium"/>
            <person name="Kohler A."/>
            <person name="Kuo A."/>
            <person name="Nagy L.G."/>
            <person name="Floudas D."/>
            <person name="Copeland A."/>
            <person name="Barry K.W."/>
            <person name="Cichocki N."/>
            <person name="Veneault-Fourrey C."/>
            <person name="LaButti K."/>
            <person name="Lindquist E.A."/>
            <person name="Lipzen A."/>
            <person name="Lundell T."/>
            <person name="Morin E."/>
            <person name="Murat C."/>
            <person name="Riley R."/>
            <person name="Ohm R."/>
            <person name="Sun H."/>
            <person name="Tunlid A."/>
            <person name="Henrissat B."/>
            <person name="Grigoriev I.V."/>
            <person name="Hibbett D.S."/>
            <person name="Martin F."/>
        </authorList>
    </citation>
    <scope>NUCLEOTIDE SEQUENCE [LARGE SCALE GENOMIC DNA]</scope>
    <source>
        <strain evidence="3">F 1598</strain>
    </source>
</reference>
<keyword evidence="3" id="KW-1185">Reference proteome</keyword>
<reference evidence="2 3" key="1">
    <citation type="submission" date="2014-04" db="EMBL/GenBank/DDBJ databases">
        <authorList>
            <consortium name="DOE Joint Genome Institute"/>
            <person name="Kuo A."/>
            <person name="Tarkka M."/>
            <person name="Buscot F."/>
            <person name="Kohler A."/>
            <person name="Nagy L.G."/>
            <person name="Floudas D."/>
            <person name="Copeland A."/>
            <person name="Barry K.W."/>
            <person name="Cichocki N."/>
            <person name="Veneault-Fourrey C."/>
            <person name="LaButti K."/>
            <person name="Lindquist E.A."/>
            <person name="Lipzen A."/>
            <person name="Lundell T."/>
            <person name="Morin E."/>
            <person name="Murat C."/>
            <person name="Sun H."/>
            <person name="Tunlid A."/>
            <person name="Henrissat B."/>
            <person name="Grigoriev I.V."/>
            <person name="Hibbett D.S."/>
            <person name="Martin F."/>
            <person name="Nordberg H.P."/>
            <person name="Cantor M.N."/>
            <person name="Hua S.X."/>
        </authorList>
    </citation>
    <scope>NUCLEOTIDE SEQUENCE [LARGE SCALE GENOMIC DNA]</scope>
    <source>
        <strain evidence="2 3">F 1598</strain>
    </source>
</reference>
<feature type="compositionally biased region" description="Acidic residues" evidence="1">
    <location>
        <begin position="156"/>
        <end position="188"/>
    </location>
</feature>
<evidence type="ECO:0000313" key="2">
    <source>
        <dbReference type="EMBL" id="KIM85896.1"/>
    </source>
</evidence>
<evidence type="ECO:0000256" key="1">
    <source>
        <dbReference type="SAM" id="MobiDB-lite"/>
    </source>
</evidence>
<gene>
    <name evidence="2" type="ORF">PILCRDRAFT_5010</name>
</gene>
<accession>A0A0C3G5H2</accession>
<dbReference type="EMBL" id="KN832983">
    <property type="protein sequence ID" value="KIM85896.1"/>
    <property type="molecule type" value="Genomic_DNA"/>
</dbReference>
<name>A0A0C3G5H2_PILCF</name>
<dbReference type="AlphaFoldDB" id="A0A0C3G5H2"/>
<dbReference type="STRING" id="765440.A0A0C3G5H2"/>
<protein>
    <submittedName>
        <fullName evidence="2">Uncharacterized protein</fullName>
    </submittedName>
</protein>
<dbReference type="InParanoid" id="A0A0C3G5H2"/>
<dbReference type="OrthoDB" id="446925at2759"/>
<organism evidence="2 3">
    <name type="scientific">Piloderma croceum (strain F 1598)</name>
    <dbReference type="NCBI Taxonomy" id="765440"/>
    <lineage>
        <taxon>Eukaryota</taxon>
        <taxon>Fungi</taxon>
        <taxon>Dikarya</taxon>
        <taxon>Basidiomycota</taxon>
        <taxon>Agaricomycotina</taxon>
        <taxon>Agaricomycetes</taxon>
        <taxon>Agaricomycetidae</taxon>
        <taxon>Atheliales</taxon>
        <taxon>Atheliaceae</taxon>
        <taxon>Piloderma</taxon>
    </lineage>
</organism>
<proteinExistence type="predicted"/>
<feature type="region of interest" description="Disordered" evidence="1">
    <location>
        <begin position="155"/>
        <end position="188"/>
    </location>
</feature>
<evidence type="ECO:0000313" key="3">
    <source>
        <dbReference type="Proteomes" id="UP000054166"/>
    </source>
</evidence>